<reference evidence="1 2" key="1">
    <citation type="journal article" date="2020" name="Cell">
        <title>Large-Scale Comparative Analyses of Tick Genomes Elucidate Their Genetic Diversity and Vector Capacities.</title>
        <authorList>
            <consortium name="Tick Genome and Microbiome Consortium (TIGMIC)"/>
            <person name="Jia N."/>
            <person name="Wang J."/>
            <person name="Shi W."/>
            <person name="Du L."/>
            <person name="Sun Y."/>
            <person name="Zhan W."/>
            <person name="Jiang J.F."/>
            <person name="Wang Q."/>
            <person name="Zhang B."/>
            <person name="Ji P."/>
            <person name="Bell-Sakyi L."/>
            <person name="Cui X.M."/>
            <person name="Yuan T.T."/>
            <person name="Jiang B.G."/>
            <person name="Yang W.F."/>
            <person name="Lam T.T."/>
            <person name="Chang Q.C."/>
            <person name="Ding S.J."/>
            <person name="Wang X.J."/>
            <person name="Zhu J.G."/>
            <person name="Ruan X.D."/>
            <person name="Zhao L."/>
            <person name="Wei J.T."/>
            <person name="Ye R.Z."/>
            <person name="Que T.C."/>
            <person name="Du C.H."/>
            <person name="Zhou Y.H."/>
            <person name="Cheng J.X."/>
            <person name="Dai P.F."/>
            <person name="Guo W.B."/>
            <person name="Han X.H."/>
            <person name="Huang E.J."/>
            <person name="Li L.F."/>
            <person name="Wei W."/>
            <person name="Gao Y.C."/>
            <person name="Liu J.Z."/>
            <person name="Shao H.Z."/>
            <person name="Wang X."/>
            <person name="Wang C.C."/>
            <person name="Yang T.C."/>
            <person name="Huo Q.B."/>
            <person name="Li W."/>
            <person name="Chen H.Y."/>
            <person name="Chen S.E."/>
            <person name="Zhou L.G."/>
            <person name="Ni X.B."/>
            <person name="Tian J.H."/>
            <person name="Sheng Y."/>
            <person name="Liu T."/>
            <person name="Pan Y.S."/>
            <person name="Xia L.Y."/>
            <person name="Li J."/>
            <person name="Zhao F."/>
            <person name="Cao W.C."/>
        </authorList>
    </citation>
    <scope>NUCLEOTIDE SEQUENCE [LARGE SCALE GENOMIC DNA]</scope>
    <source>
        <strain evidence="1">HaeL-2018</strain>
    </source>
</reference>
<name>A0A9J6FE20_HAELO</name>
<proteinExistence type="predicted"/>
<dbReference type="AlphaFoldDB" id="A0A9J6FE20"/>
<dbReference type="Proteomes" id="UP000821853">
    <property type="component" value="Chromosome 10"/>
</dbReference>
<protein>
    <submittedName>
        <fullName evidence="1">Uncharacterized protein</fullName>
    </submittedName>
</protein>
<comment type="caution">
    <text evidence="1">The sequence shown here is derived from an EMBL/GenBank/DDBJ whole genome shotgun (WGS) entry which is preliminary data.</text>
</comment>
<sequence length="141" mass="15849">MAEENTHNKWLILNNLHTAKNDRKVSTVAFTYFQAVYVEGQAEFFRELWTMLKHFPQSCFYTEVAVPHPEPCELPLDPGVCSRVLADDGREEKHGWLRNTPSSDVTPAGVDLELTAHSCSFCRNTNVVSSSSSLTELSSDN</sequence>
<gene>
    <name evidence="1" type="ORF">HPB48_000856</name>
</gene>
<organism evidence="1 2">
    <name type="scientific">Haemaphysalis longicornis</name>
    <name type="common">Bush tick</name>
    <dbReference type="NCBI Taxonomy" id="44386"/>
    <lineage>
        <taxon>Eukaryota</taxon>
        <taxon>Metazoa</taxon>
        <taxon>Ecdysozoa</taxon>
        <taxon>Arthropoda</taxon>
        <taxon>Chelicerata</taxon>
        <taxon>Arachnida</taxon>
        <taxon>Acari</taxon>
        <taxon>Parasitiformes</taxon>
        <taxon>Ixodida</taxon>
        <taxon>Ixodoidea</taxon>
        <taxon>Ixodidae</taxon>
        <taxon>Haemaphysalinae</taxon>
        <taxon>Haemaphysalis</taxon>
    </lineage>
</organism>
<evidence type="ECO:0000313" key="1">
    <source>
        <dbReference type="EMBL" id="KAH9364478.1"/>
    </source>
</evidence>
<accession>A0A9J6FE20</accession>
<dbReference type="EMBL" id="JABSTR010000002">
    <property type="protein sequence ID" value="KAH9364478.1"/>
    <property type="molecule type" value="Genomic_DNA"/>
</dbReference>
<keyword evidence="2" id="KW-1185">Reference proteome</keyword>
<dbReference type="VEuPathDB" id="VectorBase:HLOH_063410"/>
<evidence type="ECO:0000313" key="2">
    <source>
        <dbReference type="Proteomes" id="UP000821853"/>
    </source>
</evidence>